<dbReference type="PROSITE" id="PS51468">
    <property type="entry name" value="VIT"/>
    <property type="match status" value="1"/>
</dbReference>
<feature type="chain" id="PRO_5035148424" evidence="1">
    <location>
        <begin position="22"/>
        <end position="679"/>
    </location>
</feature>
<dbReference type="SUPFAM" id="SSF53300">
    <property type="entry name" value="vWA-like"/>
    <property type="match status" value="1"/>
</dbReference>
<dbReference type="Proteomes" id="UP000640583">
    <property type="component" value="Unassembled WGS sequence"/>
</dbReference>
<dbReference type="PROSITE" id="PS50234">
    <property type="entry name" value="VWFA"/>
    <property type="match status" value="1"/>
</dbReference>
<reference evidence="4" key="1">
    <citation type="submission" date="2020-10" db="EMBL/GenBank/DDBJ databases">
        <title>Paenihalocynthiibacter styelae gen. nov., sp. nov., isolated from stalked sea squirt Styela clava.</title>
        <authorList>
            <person name="Kim Y.-O."/>
            <person name="Yoon J.-H."/>
        </authorList>
    </citation>
    <scope>NUCLEOTIDE SEQUENCE</scope>
    <source>
        <strain evidence="4">MYP1-1</strain>
    </source>
</reference>
<dbReference type="InterPro" id="IPR013694">
    <property type="entry name" value="VIT"/>
</dbReference>
<dbReference type="AlphaFoldDB" id="A0A8J7II51"/>
<name>A0A8J7II51_9RHOB</name>
<dbReference type="PANTHER" id="PTHR45737:SF6">
    <property type="entry name" value="VON WILLEBRAND FACTOR A DOMAIN-CONTAINING PROTEIN 5A"/>
    <property type="match status" value="1"/>
</dbReference>
<dbReference type="SMART" id="SM00609">
    <property type="entry name" value="VIT"/>
    <property type="match status" value="1"/>
</dbReference>
<dbReference type="InterPro" id="IPR002035">
    <property type="entry name" value="VWF_A"/>
</dbReference>
<dbReference type="Pfam" id="PF08487">
    <property type="entry name" value="VIT"/>
    <property type="match status" value="1"/>
</dbReference>
<keyword evidence="1" id="KW-0732">Signal</keyword>
<protein>
    <submittedName>
        <fullName evidence="4">VWA domain-containing protein</fullName>
    </submittedName>
</protein>
<dbReference type="SMART" id="SM00327">
    <property type="entry name" value="VWA"/>
    <property type="match status" value="1"/>
</dbReference>
<dbReference type="Pfam" id="PF13768">
    <property type="entry name" value="VWA_3"/>
    <property type="match status" value="1"/>
</dbReference>
<evidence type="ECO:0000259" key="2">
    <source>
        <dbReference type="PROSITE" id="PS50234"/>
    </source>
</evidence>
<dbReference type="RefSeq" id="WP_228847698.1">
    <property type="nucleotide sequence ID" value="NZ_JADCKQ010000002.1"/>
</dbReference>
<evidence type="ECO:0000313" key="5">
    <source>
        <dbReference type="Proteomes" id="UP000640583"/>
    </source>
</evidence>
<feature type="domain" description="VWFA" evidence="2">
    <location>
        <begin position="319"/>
        <end position="489"/>
    </location>
</feature>
<accession>A0A8J7II51</accession>
<dbReference type="PANTHER" id="PTHR45737">
    <property type="entry name" value="VON WILLEBRAND FACTOR A DOMAIN-CONTAINING PROTEIN 5A"/>
    <property type="match status" value="1"/>
</dbReference>
<sequence>MRLSFLLIPLFSISTVTAAWATETEDIAGRVVAQANGVSYDLPMLDSQISVNIGGDMAIVEITQSFLNDGQMPLEAEYLFPLNQHAAIYGMEMRVGDEIIQAVIREKEVAVAEFEQAAQEGKAAALLTQHRPNMFTQRIANLMPGQPIDVTLRYVQMVPKIDAQYELVIPMIVGPRYEGYDVQLADIAPDDLPDDAPKPANSWTISDVPAYPAVAGINLPDSFSPERVSLDLNLISGLSIAGFGSDTHPLAIREHDTGLNARFAGGKVLDNRDLVIRFTLGGETLEAASLSHQDDRGGFVSLMIEPPAAPDDAMITPRELVFVLDTSGSMGGDPMNASKVFMDAALKNLRPDDYFRIIPFANTAQRFSNGSTQATRRNIRRARNYVDGLLTGGGTEIDNAIRTAFSTEQPAGTMRIVVFLSDGYIGDEASVLRTINQQIGAARIYAFGVGNSVNRYLLDAMADEGRGYARYVSVDEDATEVAEALADDLKSPLLTDITIDWGDLEVHGVTPARIPDLFAGNNLRIYARHNGASDVRVTLKGLVNGHMAEMPVDLTLTDTADEAALPLIWARNRISDLTRMVAVGSNPDAADREITELGLEFSLQTKNTSFVAVSETVMNTTDQTATPASVPLPQVSGMSNQAQATSQAFAGSSSPEPEAILGFLMLAAMTLLGFRRRIV</sequence>
<comment type="caution">
    <text evidence="4">The sequence shown here is derived from an EMBL/GenBank/DDBJ whole genome shotgun (WGS) entry which is preliminary data.</text>
</comment>
<organism evidence="4 5">
    <name type="scientific">Halocynthiibacter styelae</name>
    <dbReference type="NCBI Taxonomy" id="2761955"/>
    <lineage>
        <taxon>Bacteria</taxon>
        <taxon>Pseudomonadati</taxon>
        <taxon>Pseudomonadota</taxon>
        <taxon>Alphaproteobacteria</taxon>
        <taxon>Rhodobacterales</taxon>
        <taxon>Paracoccaceae</taxon>
        <taxon>Halocynthiibacter</taxon>
    </lineage>
</organism>
<dbReference type="Gene3D" id="3.40.50.410">
    <property type="entry name" value="von Willebrand factor, type A domain"/>
    <property type="match status" value="1"/>
</dbReference>
<evidence type="ECO:0000259" key="3">
    <source>
        <dbReference type="PROSITE" id="PS51468"/>
    </source>
</evidence>
<feature type="signal peptide" evidence="1">
    <location>
        <begin position="1"/>
        <end position="21"/>
    </location>
</feature>
<proteinExistence type="predicted"/>
<evidence type="ECO:0000256" key="1">
    <source>
        <dbReference type="SAM" id="SignalP"/>
    </source>
</evidence>
<dbReference type="InterPro" id="IPR036465">
    <property type="entry name" value="vWFA_dom_sf"/>
</dbReference>
<dbReference type="EMBL" id="JADCKQ010000002">
    <property type="protein sequence ID" value="MBI1492803.1"/>
    <property type="molecule type" value="Genomic_DNA"/>
</dbReference>
<evidence type="ECO:0000313" key="4">
    <source>
        <dbReference type="EMBL" id="MBI1492803.1"/>
    </source>
</evidence>
<keyword evidence="5" id="KW-1185">Reference proteome</keyword>
<feature type="domain" description="VIT" evidence="3">
    <location>
        <begin position="28"/>
        <end position="156"/>
    </location>
</feature>
<gene>
    <name evidence="4" type="ORF">H1D41_04040</name>
</gene>